<dbReference type="EMBL" id="WHWB01033593">
    <property type="protein sequence ID" value="KAJ7418746.1"/>
    <property type="molecule type" value="Genomic_DNA"/>
</dbReference>
<dbReference type="Pfam" id="PF00134">
    <property type="entry name" value="Cyclin_N"/>
    <property type="match status" value="1"/>
</dbReference>
<dbReference type="SUPFAM" id="SSF47954">
    <property type="entry name" value="Cyclin-like"/>
    <property type="match status" value="2"/>
</dbReference>
<organism evidence="6 7">
    <name type="scientific">Willisornis vidua</name>
    <name type="common">Xingu scale-backed antbird</name>
    <dbReference type="NCBI Taxonomy" id="1566151"/>
    <lineage>
        <taxon>Eukaryota</taxon>
        <taxon>Metazoa</taxon>
        <taxon>Chordata</taxon>
        <taxon>Craniata</taxon>
        <taxon>Vertebrata</taxon>
        <taxon>Euteleostomi</taxon>
        <taxon>Archelosauria</taxon>
        <taxon>Archosauria</taxon>
        <taxon>Dinosauria</taxon>
        <taxon>Saurischia</taxon>
        <taxon>Theropoda</taxon>
        <taxon>Coelurosauria</taxon>
        <taxon>Aves</taxon>
        <taxon>Neognathae</taxon>
        <taxon>Neoaves</taxon>
        <taxon>Telluraves</taxon>
        <taxon>Australaves</taxon>
        <taxon>Passeriformes</taxon>
        <taxon>Thamnophilidae</taxon>
        <taxon>Willisornis</taxon>
    </lineage>
</organism>
<dbReference type="InterPro" id="IPR004367">
    <property type="entry name" value="Cyclin_C-dom"/>
</dbReference>
<gene>
    <name evidence="6" type="ORF">WISP_57729</name>
</gene>
<dbReference type="CDD" id="cd07067">
    <property type="entry name" value="HP_PGM_like"/>
    <property type="match status" value="1"/>
</dbReference>
<proteinExistence type="inferred from homology"/>
<keyword evidence="2 3" id="KW-0195">Cyclin</keyword>
<feature type="domain" description="Cyclin-like" evidence="4">
    <location>
        <begin position="39"/>
        <end position="123"/>
    </location>
</feature>
<dbReference type="Pfam" id="PF02984">
    <property type="entry name" value="Cyclin_C"/>
    <property type="match status" value="1"/>
</dbReference>
<dbReference type="InterPro" id="IPR006671">
    <property type="entry name" value="Cyclin_N"/>
</dbReference>
<accession>A0ABQ9DHJ8</accession>
<sequence length="642" mass="70669">MLRGEGWRGRGRLCPLADIDGPSPRFPWCQRRPYGCRDRPCVQVCEEQKCEEEVFPLAMNYLDRFLAVVPTRKCHLQLLGAVCMFLASKLKETIPLTAEKLCIYTDNSIKPQELLEWELVVLGKLKWNLAAVTPHDFIEHILRKVPLPKDKLLLIRKHAQTFIALCATDFNFAMYPPSMIATGSVGAAICGLQLDDGDSLTDLLAKITNTDVVTMDLKPAQANNMGFSLAEFLDCLKACQEQIEAVLVNSLQQVRQQQQQSNRSKTVDELDQASTPTDVRDINLIGLVVVLLEIPTPASDDIPVMTFRIKKPDHLYCSVSQKDLNTTCMLICGQGKNIPGATDMMVNTKANPGIFLFGNNPLRDFKKDKVLKGSGETKYNKDKILQGQGVDEPLSATGFRQADAAGVFLSNVKFTHVFSSDLLRAKQTAAAILGKNKFCRDLEIKCDARLRERKYGVAEGRPLADLKAMAKDAGEQCPSFTPAGGETLDQVRERARDFFEFLCQLAVGLEQKEPVLPGASSRSSGTSKEQFVFPWTNHCGEAEPSSEGAGCSKTLDANILVVSHGAYMRNWIGYFVSDLNCTLPANLTKSQLSSVSPNTGVSHFVVKLENGNLSKPEITCVCLNQDSHLVDVGAEGVASKVF</sequence>
<dbReference type="InterPro" id="IPR051695">
    <property type="entry name" value="Phosphoglycerate_Mutase"/>
</dbReference>
<dbReference type="Gene3D" id="1.10.472.10">
    <property type="entry name" value="Cyclin-like"/>
    <property type="match status" value="2"/>
</dbReference>
<dbReference type="CDD" id="cd20577">
    <property type="entry name" value="CYCLIN_CCND2_rpt2"/>
    <property type="match status" value="1"/>
</dbReference>
<evidence type="ECO:0000313" key="7">
    <source>
        <dbReference type="Proteomes" id="UP001145742"/>
    </source>
</evidence>
<dbReference type="InterPro" id="IPR029033">
    <property type="entry name" value="His_PPase_superfam"/>
</dbReference>
<dbReference type="InterPro" id="IPR036915">
    <property type="entry name" value="Cyclin-like_sf"/>
</dbReference>
<dbReference type="SMART" id="SM00385">
    <property type="entry name" value="CYCLIN"/>
    <property type="match status" value="1"/>
</dbReference>
<protein>
    <submittedName>
        <fullName evidence="6">Uncharacterized protein</fullName>
    </submittedName>
</protein>
<feature type="domain" description="Cyclin C-terminal" evidence="5">
    <location>
        <begin position="132"/>
        <end position="279"/>
    </location>
</feature>
<evidence type="ECO:0000259" key="4">
    <source>
        <dbReference type="SMART" id="SM00385"/>
    </source>
</evidence>
<keyword evidence="7" id="KW-1185">Reference proteome</keyword>
<dbReference type="InterPro" id="IPR013078">
    <property type="entry name" value="His_Pase_superF_clade-1"/>
</dbReference>
<comment type="caution">
    <text evidence="6">The sequence shown here is derived from an EMBL/GenBank/DDBJ whole genome shotgun (WGS) entry which is preliminary data.</text>
</comment>
<dbReference type="Pfam" id="PF00300">
    <property type="entry name" value="His_Phos_1"/>
    <property type="match status" value="1"/>
</dbReference>
<dbReference type="SMART" id="SM01332">
    <property type="entry name" value="Cyclin_C"/>
    <property type="match status" value="1"/>
</dbReference>
<dbReference type="PANTHER" id="PTHR46517:SF1">
    <property type="entry name" value="FRUCTOSE-2,6-BISPHOSPHATASE TIGAR"/>
    <property type="match status" value="1"/>
</dbReference>
<evidence type="ECO:0000313" key="6">
    <source>
        <dbReference type="EMBL" id="KAJ7418746.1"/>
    </source>
</evidence>
<evidence type="ECO:0000256" key="3">
    <source>
        <dbReference type="RuleBase" id="RU000383"/>
    </source>
</evidence>
<comment type="similarity">
    <text evidence="3">Belongs to the cyclin family.</text>
</comment>
<dbReference type="Proteomes" id="UP001145742">
    <property type="component" value="Unassembled WGS sequence"/>
</dbReference>
<dbReference type="InterPro" id="IPR013763">
    <property type="entry name" value="Cyclin-like_dom"/>
</dbReference>
<dbReference type="SMART" id="SM00855">
    <property type="entry name" value="PGAM"/>
    <property type="match status" value="1"/>
</dbReference>
<evidence type="ECO:0000256" key="2">
    <source>
        <dbReference type="ARBA" id="ARBA00023127"/>
    </source>
</evidence>
<dbReference type="PANTHER" id="PTHR46517">
    <property type="entry name" value="FRUCTOSE-2,6-BISPHOSPHATASE TIGAR"/>
    <property type="match status" value="1"/>
</dbReference>
<reference evidence="6" key="1">
    <citation type="submission" date="2019-10" db="EMBL/GenBank/DDBJ databases">
        <authorList>
            <person name="Soares A.E.R."/>
            <person name="Aleixo A."/>
            <person name="Schneider P."/>
            <person name="Miyaki C.Y."/>
            <person name="Schneider M.P."/>
            <person name="Mello C."/>
            <person name="Vasconcelos A.T.R."/>
        </authorList>
    </citation>
    <scope>NUCLEOTIDE SEQUENCE</scope>
    <source>
        <tissue evidence="6">Muscle</tissue>
    </source>
</reference>
<keyword evidence="1" id="KW-0378">Hydrolase</keyword>
<dbReference type="Gene3D" id="3.40.50.1240">
    <property type="entry name" value="Phosphoglycerate mutase-like"/>
    <property type="match status" value="1"/>
</dbReference>
<dbReference type="SUPFAM" id="SSF53254">
    <property type="entry name" value="Phosphoglycerate mutase-like"/>
    <property type="match status" value="1"/>
</dbReference>
<evidence type="ECO:0000256" key="1">
    <source>
        <dbReference type="ARBA" id="ARBA00022801"/>
    </source>
</evidence>
<name>A0ABQ9DHJ8_9PASS</name>
<evidence type="ECO:0000259" key="5">
    <source>
        <dbReference type="SMART" id="SM01332"/>
    </source>
</evidence>